<gene>
    <name evidence="1" type="ORF">CUZ56_01693</name>
</gene>
<name>A0A433SDU1_9BURK</name>
<dbReference type="EMBL" id="PQSP01000003">
    <property type="protein sequence ID" value="RUS66898.1"/>
    <property type="molecule type" value="Genomic_DNA"/>
</dbReference>
<organism evidence="1 2">
    <name type="scientific">Saezia sanguinis</name>
    <dbReference type="NCBI Taxonomy" id="1965230"/>
    <lineage>
        <taxon>Bacteria</taxon>
        <taxon>Pseudomonadati</taxon>
        <taxon>Pseudomonadota</taxon>
        <taxon>Betaproteobacteria</taxon>
        <taxon>Burkholderiales</taxon>
        <taxon>Saeziaceae</taxon>
        <taxon>Saezia</taxon>
    </lineage>
</organism>
<evidence type="ECO:0000313" key="1">
    <source>
        <dbReference type="EMBL" id="RUS66898.1"/>
    </source>
</evidence>
<proteinExistence type="predicted"/>
<accession>A0A433SDU1</accession>
<dbReference type="AlphaFoldDB" id="A0A433SDU1"/>
<protein>
    <submittedName>
        <fullName evidence="1">Uncharacterized protein</fullName>
    </submittedName>
</protein>
<sequence length="67" mass="7421">MGRAHCSGRAVALELGGSLVDVQPGRLVNARKATHTARIGQVKKYGKVRISQWLSETPLYRDFCIRP</sequence>
<dbReference type="Proteomes" id="UP000286947">
    <property type="component" value="Unassembled WGS sequence"/>
</dbReference>
<reference evidence="1 2" key="1">
    <citation type="submission" date="2018-01" db="EMBL/GenBank/DDBJ databases">
        <title>Saezia sanguinis gen. nov., sp. nov., in the order Burkholderiales isolated from human blood.</title>
        <authorList>
            <person name="Medina-Pascual M.J."/>
            <person name="Valdezate S."/>
            <person name="Monzon S."/>
            <person name="Cuesta I."/>
            <person name="Carrasco G."/>
            <person name="Villalon P."/>
            <person name="Saez-Nieto J.A."/>
        </authorList>
    </citation>
    <scope>NUCLEOTIDE SEQUENCE [LARGE SCALE GENOMIC DNA]</scope>
    <source>
        <strain evidence="1 2">CNM695-12</strain>
    </source>
</reference>
<keyword evidence="2" id="KW-1185">Reference proteome</keyword>
<evidence type="ECO:0000313" key="2">
    <source>
        <dbReference type="Proteomes" id="UP000286947"/>
    </source>
</evidence>
<comment type="caution">
    <text evidence="1">The sequence shown here is derived from an EMBL/GenBank/DDBJ whole genome shotgun (WGS) entry which is preliminary data.</text>
</comment>